<dbReference type="EMBL" id="JAGRRH010000012">
    <property type="protein sequence ID" value="KAG7362061.1"/>
    <property type="molecule type" value="Genomic_DNA"/>
</dbReference>
<dbReference type="AlphaFoldDB" id="A0A9K3LJS0"/>
<feature type="chain" id="PRO_5039923488" evidence="2">
    <location>
        <begin position="24"/>
        <end position="151"/>
    </location>
</feature>
<reference evidence="3" key="1">
    <citation type="journal article" date="2021" name="Sci. Rep.">
        <title>Diploid genomic architecture of Nitzschia inconspicua, an elite biomass production diatom.</title>
        <authorList>
            <person name="Oliver A."/>
            <person name="Podell S."/>
            <person name="Pinowska A."/>
            <person name="Traller J.C."/>
            <person name="Smith S.R."/>
            <person name="McClure R."/>
            <person name="Beliaev A."/>
            <person name="Bohutskyi P."/>
            <person name="Hill E.A."/>
            <person name="Rabines A."/>
            <person name="Zheng H."/>
            <person name="Allen L.Z."/>
            <person name="Kuo A."/>
            <person name="Grigoriev I.V."/>
            <person name="Allen A.E."/>
            <person name="Hazlebeck D."/>
            <person name="Allen E.E."/>
        </authorList>
    </citation>
    <scope>NUCLEOTIDE SEQUENCE</scope>
    <source>
        <strain evidence="3">Hildebrandi</strain>
    </source>
</reference>
<accession>A0A9K3LJS0</accession>
<feature type="compositionally biased region" description="Polar residues" evidence="1">
    <location>
        <begin position="57"/>
        <end position="69"/>
    </location>
</feature>
<evidence type="ECO:0000256" key="1">
    <source>
        <dbReference type="SAM" id="MobiDB-lite"/>
    </source>
</evidence>
<sequence length="151" mass="16465">MRPTVFLVNSLLIIVSSPNESHARLIGAGGWWWSSSNKVSTTPILQENIADGAVPVSNNNSDSKIQQQEPAAKSRPTLTGTRLFATLFDVDNDENSDDDACYNCCCDRNVVCNSPHGKSEATCHRNACNNGATCQSKGYTCPSYNCEEVMW</sequence>
<feature type="signal peptide" evidence="2">
    <location>
        <begin position="1"/>
        <end position="23"/>
    </location>
</feature>
<proteinExistence type="predicted"/>
<protein>
    <submittedName>
        <fullName evidence="3">Uncharacterized protein</fullName>
    </submittedName>
</protein>
<comment type="caution">
    <text evidence="3">The sequence shown here is derived from an EMBL/GenBank/DDBJ whole genome shotgun (WGS) entry which is preliminary data.</text>
</comment>
<feature type="region of interest" description="Disordered" evidence="1">
    <location>
        <begin position="57"/>
        <end position="76"/>
    </location>
</feature>
<evidence type="ECO:0000313" key="3">
    <source>
        <dbReference type="EMBL" id="KAG7362061.1"/>
    </source>
</evidence>
<evidence type="ECO:0000313" key="4">
    <source>
        <dbReference type="Proteomes" id="UP000693970"/>
    </source>
</evidence>
<keyword evidence="4" id="KW-1185">Reference proteome</keyword>
<name>A0A9K3LJS0_9STRA</name>
<organism evidence="3 4">
    <name type="scientific">Nitzschia inconspicua</name>
    <dbReference type="NCBI Taxonomy" id="303405"/>
    <lineage>
        <taxon>Eukaryota</taxon>
        <taxon>Sar</taxon>
        <taxon>Stramenopiles</taxon>
        <taxon>Ochrophyta</taxon>
        <taxon>Bacillariophyta</taxon>
        <taxon>Bacillariophyceae</taxon>
        <taxon>Bacillariophycidae</taxon>
        <taxon>Bacillariales</taxon>
        <taxon>Bacillariaceae</taxon>
        <taxon>Nitzschia</taxon>
    </lineage>
</organism>
<keyword evidence="2" id="KW-0732">Signal</keyword>
<dbReference type="Proteomes" id="UP000693970">
    <property type="component" value="Unassembled WGS sequence"/>
</dbReference>
<gene>
    <name evidence="3" type="ORF">IV203_025727</name>
</gene>
<evidence type="ECO:0000256" key="2">
    <source>
        <dbReference type="SAM" id="SignalP"/>
    </source>
</evidence>
<reference evidence="3" key="2">
    <citation type="submission" date="2021-04" db="EMBL/GenBank/DDBJ databases">
        <authorList>
            <person name="Podell S."/>
        </authorList>
    </citation>
    <scope>NUCLEOTIDE SEQUENCE</scope>
    <source>
        <strain evidence="3">Hildebrandi</strain>
    </source>
</reference>